<evidence type="ECO:0000313" key="1">
    <source>
        <dbReference type="EMBL" id="AIZ01603.1"/>
    </source>
</evidence>
<dbReference type="Gene3D" id="3.30.1380.10">
    <property type="match status" value="1"/>
</dbReference>
<evidence type="ECO:0000313" key="2">
    <source>
        <dbReference type="Proteomes" id="UP000030722"/>
    </source>
</evidence>
<dbReference type="RefSeq" id="YP_009152763.1">
    <property type="nucleotide sequence ID" value="NC_027393.1"/>
</dbReference>
<accession>A0A0A7HAM9</accession>
<gene>
    <name evidence="1" type="ORF">J2_0012</name>
</gene>
<dbReference type="OrthoDB" id="9930at10239"/>
<dbReference type="GeneID" id="24725165"/>
<reference evidence="1 2" key="1">
    <citation type="submission" date="2014-09" db="EMBL/GenBank/DDBJ databases">
        <title>Complete genome sequences of seven Vibrio cholerae phages isolated in China.</title>
        <authorList>
            <person name="Bhandare S.G."/>
            <person name="Warry A."/>
            <person name="Emes R.D."/>
            <person name="Su J."/>
            <person name="Barrow P.A."/>
            <person name="Atterbury R.J."/>
        </authorList>
    </citation>
    <scope>NUCLEOTIDE SEQUENCE [LARGE SCALE GENOMIC DNA]</scope>
</reference>
<name>A0A0A7HAM9_9CAUD</name>
<dbReference type="SUPFAM" id="SSF55166">
    <property type="entry name" value="Hedgehog/DD-peptidase"/>
    <property type="match status" value="1"/>
</dbReference>
<protein>
    <submittedName>
        <fullName evidence="1">Uncharacterized protein</fullName>
    </submittedName>
</protein>
<proteinExistence type="predicted"/>
<dbReference type="KEGG" id="vg:24725165"/>
<dbReference type="InterPro" id="IPR009045">
    <property type="entry name" value="Zn_M74/Hedgehog-like"/>
</dbReference>
<dbReference type="EMBL" id="KM612264">
    <property type="protein sequence ID" value="AIZ01603.1"/>
    <property type="molecule type" value="Genomic_DNA"/>
</dbReference>
<sequence length="157" mass="18371">MQKRGHFDIREFVSEADFKKYGLKAWRFVCPALLHTLNTLRDDLDCTITVNNWMYGGNFRWRGVRSSKSADYSETSMHSWGRAADFDVKGMTAPEVVVHIIKNRDKYPLITFIEIDINWVHIDVGQREYNPAEGLKLWSPKRKYVDIDTYLKEQGHG</sequence>
<organism evidence="1 2">
    <name type="scientific">Vibrio phage J2</name>
    <dbReference type="NCBI Taxonomy" id="1558467"/>
    <lineage>
        <taxon>Viruses</taxon>
        <taxon>Duplodnaviria</taxon>
        <taxon>Heunggongvirae</taxon>
        <taxon>Uroviricota</taxon>
        <taxon>Caudoviricetes</taxon>
        <taxon>Enhodamvirus</taxon>
        <taxon>Enhodamvirus VP2</taxon>
    </lineage>
</organism>
<dbReference type="Proteomes" id="UP000030722">
    <property type="component" value="Genome"/>
</dbReference>